<proteinExistence type="predicted"/>
<dbReference type="EMBL" id="CP047650">
    <property type="protein sequence ID" value="QHJ01424.1"/>
    <property type="molecule type" value="Genomic_DNA"/>
</dbReference>
<gene>
    <name evidence="2" type="ORF">GT347_05595</name>
</gene>
<protein>
    <submittedName>
        <fullName evidence="2">STAS domain-containing protein</fullName>
    </submittedName>
</protein>
<evidence type="ECO:0000313" key="2">
    <source>
        <dbReference type="EMBL" id="QHJ01424.1"/>
    </source>
</evidence>
<dbReference type="SUPFAM" id="SSF52091">
    <property type="entry name" value="SpoIIaa-like"/>
    <property type="match status" value="1"/>
</dbReference>
<organism evidence="2 3">
    <name type="scientific">Xylophilus rhododendri</name>
    <dbReference type="NCBI Taxonomy" id="2697032"/>
    <lineage>
        <taxon>Bacteria</taxon>
        <taxon>Pseudomonadati</taxon>
        <taxon>Pseudomonadota</taxon>
        <taxon>Betaproteobacteria</taxon>
        <taxon>Burkholderiales</taxon>
        <taxon>Xylophilus</taxon>
    </lineage>
</organism>
<name>A0A857JE07_9BURK</name>
<dbReference type="InterPro" id="IPR058548">
    <property type="entry name" value="MlaB-like_STAS"/>
</dbReference>
<reference evidence="2 3" key="1">
    <citation type="submission" date="2020-01" db="EMBL/GenBank/DDBJ databases">
        <title>Genome sequencing of strain KACC 21265.</title>
        <authorList>
            <person name="Heo J."/>
            <person name="Kim S.-J."/>
            <person name="Kim J.-S."/>
            <person name="Hong S.-B."/>
            <person name="Kwon S.-W."/>
        </authorList>
    </citation>
    <scope>NUCLEOTIDE SEQUENCE [LARGE SCALE GENOMIC DNA]</scope>
    <source>
        <strain evidence="2 3">KACC 21265</strain>
    </source>
</reference>
<dbReference type="PANTHER" id="PTHR35849">
    <property type="entry name" value="BLR2341 PROTEIN"/>
    <property type="match status" value="1"/>
</dbReference>
<dbReference type="InterPro" id="IPR052746">
    <property type="entry name" value="MlaB_ABC_Transporter"/>
</dbReference>
<dbReference type="PROSITE" id="PS50801">
    <property type="entry name" value="STAS"/>
    <property type="match status" value="1"/>
</dbReference>
<dbReference type="AlphaFoldDB" id="A0A857JE07"/>
<dbReference type="Pfam" id="PF13466">
    <property type="entry name" value="STAS_2"/>
    <property type="match status" value="1"/>
</dbReference>
<sequence length="85" mass="8818">MTIYRAQDLHAQLLQALEQDGALEIDLSEVSEIDSAGLQLIAAAQASAAARAAPLRLLAPSPAVRELFELLGLPPDGALSEAQAA</sequence>
<dbReference type="Proteomes" id="UP000464787">
    <property type="component" value="Chromosome"/>
</dbReference>
<dbReference type="InterPro" id="IPR002645">
    <property type="entry name" value="STAS_dom"/>
</dbReference>
<dbReference type="KEGG" id="xyk:GT347_05595"/>
<feature type="domain" description="STAS" evidence="1">
    <location>
        <begin position="1"/>
        <end position="85"/>
    </location>
</feature>
<keyword evidence="3" id="KW-1185">Reference proteome</keyword>
<evidence type="ECO:0000313" key="3">
    <source>
        <dbReference type="Proteomes" id="UP000464787"/>
    </source>
</evidence>
<dbReference type="InterPro" id="IPR036513">
    <property type="entry name" value="STAS_dom_sf"/>
</dbReference>
<accession>A0A857JE07</accession>
<dbReference type="PANTHER" id="PTHR35849:SF2">
    <property type="entry name" value="BLR2341 PROTEIN"/>
    <property type="match status" value="1"/>
</dbReference>
<evidence type="ECO:0000259" key="1">
    <source>
        <dbReference type="PROSITE" id="PS50801"/>
    </source>
</evidence>
<dbReference type="Gene3D" id="3.30.750.24">
    <property type="entry name" value="STAS domain"/>
    <property type="match status" value="1"/>
</dbReference>